<dbReference type="RefSeq" id="WP_074773815.1">
    <property type="nucleotide sequence ID" value="NZ_FNKP01000004.1"/>
</dbReference>
<reference evidence="7" key="1">
    <citation type="submission" date="2016-10" db="EMBL/GenBank/DDBJ databases">
        <authorList>
            <person name="Varghese N."/>
        </authorList>
    </citation>
    <scope>NUCLEOTIDE SEQUENCE [LARGE SCALE GENOMIC DNA]</scope>
    <source>
        <strain evidence="7">GAS106B</strain>
    </source>
</reference>
<sequence length="192" mass="20660">MDTPLPWYVAIGASGPAGMRDIINLLKELSPDCNASFLVVLHRPIEYESRLQSVLQRELRLPVRIAEEGEPLLTGVCYIGHPTAHLTVSACGQAALINGEADVFRNRTVDLLFGSVAEYARKRGIGVVLSGWLDDGSRGLAAIHRCGGVTMVLRPEPGEPGMQQSAIEYHEPISFIGTSSELANAILRIASG</sequence>
<name>A0A1H1JVK3_9BURK</name>
<dbReference type="PANTHER" id="PTHR42872:SF6">
    <property type="entry name" value="PROTEIN-GLUTAMATE METHYLESTERASE_PROTEIN-GLUTAMINE GLUTAMINASE"/>
    <property type="match status" value="1"/>
</dbReference>
<dbReference type="GO" id="GO:0000156">
    <property type="term" value="F:phosphorelay response regulator activity"/>
    <property type="evidence" value="ECO:0007669"/>
    <property type="project" value="InterPro"/>
</dbReference>
<evidence type="ECO:0000256" key="2">
    <source>
        <dbReference type="ARBA" id="ARBA00039140"/>
    </source>
</evidence>
<dbReference type="GO" id="GO:0008984">
    <property type="term" value="F:protein-glutamate methylesterase activity"/>
    <property type="evidence" value="ECO:0007669"/>
    <property type="project" value="UniProtKB-EC"/>
</dbReference>
<feature type="active site" evidence="4">
    <location>
        <position position="135"/>
    </location>
</feature>
<accession>A0A1H1JVK3</accession>
<evidence type="ECO:0000313" key="7">
    <source>
        <dbReference type="Proteomes" id="UP000183487"/>
    </source>
</evidence>
<dbReference type="EC" id="3.1.1.61" evidence="2"/>
<dbReference type="EMBL" id="FNKP01000004">
    <property type="protein sequence ID" value="SDR53966.1"/>
    <property type="molecule type" value="Genomic_DNA"/>
</dbReference>
<dbReference type="Gene3D" id="3.40.50.180">
    <property type="entry name" value="Methylesterase CheB, C-terminal domain"/>
    <property type="match status" value="1"/>
</dbReference>
<dbReference type="InterPro" id="IPR035909">
    <property type="entry name" value="CheB_C"/>
</dbReference>
<proteinExistence type="predicted"/>
<evidence type="ECO:0000256" key="4">
    <source>
        <dbReference type="PROSITE-ProRule" id="PRU00050"/>
    </source>
</evidence>
<dbReference type="InterPro" id="IPR000673">
    <property type="entry name" value="Sig_transdc_resp-reg_Me-estase"/>
</dbReference>
<comment type="catalytic activity">
    <reaction evidence="3">
        <text>[protein]-L-glutamate 5-O-methyl ester + H2O = L-glutamyl-[protein] + methanol + H(+)</text>
        <dbReference type="Rhea" id="RHEA:23236"/>
        <dbReference type="Rhea" id="RHEA-COMP:10208"/>
        <dbReference type="Rhea" id="RHEA-COMP:10311"/>
        <dbReference type="ChEBI" id="CHEBI:15377"/>
        <dbReference type="ChEBI" id="CHEBI:15378"/>
        <dbReference type="ChEBI" id="CHEBI:17790"/>
        <dbReference type="ChEBI" id="CHEBI:29973"/>
        <dbReference type="ChEBI" id="CHEBI:82795"/>
        <dbReference type="EC" id="3.1.1.61"/>
    </reaction>
</comment>
<feature type="active site" evidence="4">
    <location>
        <position position="42"/>
    </location>
</feature>
<feature type="active site" evidence="4">
    <location>
        <position position="14"/>
    </location>
</feature>
<evidence type="ECO:0000313" key="6">
    <source>
        <dbReference type="EMBL" id="SDR53966.1"/>
    </source>
</evidence>
<evidence type="ECO:0000259" key="5">
    <source>
        <dbReference type="PROSITE" id="PS50122"/>
    </source>
</evidence>
<dbReference type="Proteomes" id="UP000183487">
    <property type="component" value="Unassembled WGS sequence"/>
</dbReference>
<dbReference type="OrthoDB" id="9791760at2"/>
<keyword evidence="4" id="KW-0145">Chemotaxis</keyword>
<keyword evidence="7" id="KW-1185">Reference proteome</keyword>
<organism evidence="6 7">
    <name type="scientific">Paraburkholderia fungorum</name>
    <dbReference type="NCBI Taxonomy" id="134537"/>
    <lineage>
        <taxon>Bacteria</taxon>
        <taxon>Pseudomonadati</taxon>
        <taxon>Pseudomonadota</taxon>
        <taxon>Betaproteobacteria</taxon>
        <taxon>Burkholderiales</taxon>
        <taxon>Burkholderiaceae</taxon>
        <taxon>Paraburkholderia</taxon>
    </lineage>
</organism>
<dbReference type="Pfam" id="PF01339">
    <property type="entry name" value="CheB_methylest"/>
    <property type="match status" value="1"/>
</dbReference>
<dbReference type="AlphaFoldDB" id="A0A1H1JVK3"/>
<dbReference type="GO" id="GO:0006935">
    <property type="term" value="P:chemotaxis"/>
    <property type="evidence" value="ECO:0007669"/>
    <property type="project" value="UniProtKB-UniRule"/>
</dbReference>
<evidence type="ECO:0000256" key="1">
    <source>
        <dbReference type="ARBA" id="ARBA00022801"/>
    </source>
</evidence>
<protein>
    <recommendedName>
        <fullName evidence="2">protein-glutamate methylesterase</fullName>
        <ecNumber evidence="2">3.1.1.61</ecNumber>
    </recommendedName>
</protein>
<evidence type="ECO:0000256" key="3">
    <source>
        <dbReference type="ARBA" id="ARBA00048267"/>
    </source>
</evidence>
<dbReference type="CDD" id="cd16433">
    <property type="entry name" value="CheB"/>
    <property type="match status" value="1"/>
</dbReference>
<dbReference type="GO" id="GO:0005737">
    <property type="term" value="C:cytoplasm"/>
    <property type="evidence" value="ECO:0007669"/>
    <property type="project" value="InterPro"/>
</dbReference>
<gene>
    <name evidence="6" type="ORF">SAMN05443245_7317</name>
</gene>
<feature type="domain" description="CheB-type methylesterase" evidence="5">
    <location>
        <begin position="4"/>
        <end position="156"/>
    </location>
</feature>
<dbReference type="SUPFAM" id="SSF52738">
    <property type="entry name" value="Methylesterase CheB, C-terminal domain"/>
    <property type="match status" value="1"/>
</dbReference>
<keyword evidence="1 4" id="KW-0378">Hydrolase</keyword>
<dbReference type="PROSITE" id="PS50122">
    <property type="entry name" value="CHEB"/>
    <property type="match status" value="1"/>
</dbReference>
<dbReference type="PANTHER" id="PTHR42872">
    <property type="entry name" value="PROTEIN-GLUTAMATE METHYLESTERASE/PROTEIN-GLUTAMINE GLUTAMINASE"/>
    <property type="match status" value="1"/>
</dbReference>